<keyword evidence="2" id="KW-1185">Reference proteome</keyword>
<accession>A0ABU7JVD4</accession>
<proteinExistence type="predicted"/>
<dbReference type="Proteomes" id="UP001331936">
    <property type="component" value="Unassembled WGS sequence"/>
</dbReference>
<evidence type="ECO:0000313" key="2">
    <source>
        <dbReference type="Proteomes" id="UP001331936"/>
    </source>
</evidence>
<sequence>MTDYVALVIGGGQSGLAAVHDLSTRGLRAGLLEAGDEPVGAWPQWPCC</sequence>
<name>A0ABU7JVD4_9NOCA</name>
<dbReference type="RefSeq" id="WP_200360300.1">
    <property type="nucleotide sequence ID" value="NZ_JAUZMZ010000112.1"/>
</dbReference>
<comment type="caution">
    <text evidence="1">The sequence shown here is derived from an EMBL/GenBank/DDBJ whole genome shotgun (WGS) entry which is preliminary data.</text>
</comment>
<reference evidence="1 2" key="1">
    <citation type="submission" date="2023-08" db="EMBL/GenBank/DDBJ databases">
        <authorList>
            <person name="Girao M."/>
            <person name="Carvalho M.F."/>
        </authorList>
    </citation>
    <scope>NUCLEOTIDE SEQUENCE [LARGE SCALE GENOMIC DNA]</scope>
    <source>
        <strain evidence="1 2">CC-R104</strain>
    </source>
</reference>
<dbReference type="Pfam" id="PF13450">
    <property type="entry name" value="NAD_binding_8"/>
    <property type="match status" value="1"/>
</dbReference>
<protein>
    <submittedName>
        <fullName evidence="1">NAD(P)-binding protein</fullName>
    </submittedName>
</protein>
<dbReference type="InterPro" id="IPR036188">
    <property type="entry name" value="FAD/NAD-bd_sf"/>
</dbReference>
<gene>
    <name evidence="1" type="ORF">Q8814_18025</name>
</gene>
<dbReference type="Gene3D" id="3.50.50.60">
    <property type="entry name" value="FAD/NAD(P)-binding domain"/>
    <property type="match status" value="1"/>
</dbReference>
<dbReference type="SUPFAM" id="SSF51905">
    <property type="entry name" value="FAD/NAD(P)-binding domain"/>
    <property type="match status" value="1"/>
</dbReference>
<organism evidence="1 2">
    <name type="scientific">Rhodococcus chondri</name>
    <dbReference type="NCBI Taxonomy" id="3065941"/>
    <lineage>
        <taxon>Bacteria</taxon>
        <taxon>Bacillati</taxon>
        <taxon>Actinomycetota</taxon>
        <taxon>Actinomycetes</taxon>
        <taxon>Mycobacteriales</taxon>
        <taxon>Nocardiaceae</taxon>
        <taxon>Rhodococcus</taxon>
    </lineage>
</organism>
<dbReference type="EMBL" id="JAUZMZ010000112">
    <property type="protein sequence ID" value="MEE2033988.1"/>
    <property type="molecule type" value="Genomic_DNA"/>
</dbReference>
<evidence type="ECO:0000313" key="1">
    <source>
        <dbReference type="EMBL" id="MEE2033988.1"/>
    </source>
</evidence>